<dbReference type="InParanoid" id="F2TXA0"/>
<dbReference type="eggNOG" id="ENOG502QWGM">
    <property type="taxonomic scope" value="Eukaryota"/>
</dbReference>
<evidence type="ECO:0000259" key="1">
    <source>
        <dbReference type="SMART" id="SM00255"/>
    </source>
</evidence>
<name>F2TXA0_SALR5</name>
<dbReference type="SMART" id="SM00255">
    <property type="entry name" value="TIR"/>
    <property type="match status" value="1"/>
</dbReference>
<dbReference type="Gene3D" id="3.40.50.10140">
    <property type="entry name" value="Toll/interleukin-1 receptor homology (TIR) domain"/>
    <property type="match status" value="1"/>
</dbReference>
<dbReference type="InterPro" id="IPR016024">
    <property type="entry name" value="ARM-type_fold"/>
</dbReference>
<dbReference type="KEGG" id="sre:PTSG_00717"/>
<keyword evidence="3" id="KW-1185">Reference proteome</keyword>
<dbReference type="GO" id="GO:0007165">
    <property type="term" value="P:signal transduction"/>
    <property type="evidence" value="ECO:0007669"/>
    <property type="project" value="InterPro"/>
</dbReference>
<organism evidence="3">
    <name type="scientific">Salpingoeca rosetta (strain ATCC 50818 / BSB-021)</name>
    <dbReference type="NCBI Taxonomy" id="946362"/>
    <lineage>
        <taxon>Eukaryota</taxon>
        <taxon>Choanoflagellata</taxon>
        <taxon>Craspedida</taxon>
        <taxon>Salpingoecidae</taxon>
        <taxon>Salpingoeca</taxon>
    </lineage>
</organism>
<dbReference type="PANTHER" id="PTHR46270">
    <property type="entry name" value="ARMADILLO-TYPE FOLD-RELATED"/>
    <property type="match status" value="1"/>
</dbReference>
<sequence>MTTVRDLVLSLLSPTPDDETIKRVHNYGLTTDEQGRRVPKREEQLELVDVVPLLLAAATSSTNQAARAAAFRALGNGLVKSLNDPELAALADEVVQFGAIDASVEALDLAKAASIQSCVRREASRFLNNIAALPSFHAQLREGNTVGAMVKHVARFGTKEEEADVIGMCVGGLSYMCFRPENKDALLESGVVEALLPIANSKSTKHKFVRAMLGVASLVGEEEKHPALKASTELVESITHALQAALKQQPYPEGSNTYNVPENVLLGVYCLAGNENNKVLLAKSGALDICACVLEEDSAPFELRVLAARTLRRLGFNGDNAAAMAARPGFRALLHTLRSSDSQLASQADGLLWQMDESKRQSQAEIAKPQPAGTEQQVMLSYCWANQDIVLNVRSFLKANGIHTWMDVDEMAGSTLEAMSRAVETSQVILVFFSKPYKNSTNCRTEAEYAYQLKKTIVPVRVDGYQPDGWLGAMLGTKLWYDVRDPATREETMGRMMREVLYRMRQDAGDAAPPAAAPRISPQITLKSAAAHEQAGSTAPGGYQAMSNATYAQPLPAHVFATTFWGREDIDTWLKDNDCSEFSSLLSHVEGAGFTALLASAGRDGPVALCECMQRIFRVKRRPETLLKLAFRLFAFATQPDTAA</sequence>
<gene>
    <name evidence="2" type="ORF">PTSG_00717</name>
</gene>
<dbReference type="Pfam" id="PF13676">
    <property type="entry name" value="TIR_2"/>
    <property type="match status" value="1"/>
</dbReference>
<dbReference type="SUPFAM" id="SSF48371">
    <property type="entry name" value="ARM repeat"/>
    <property type="match status" value="1"/>
</dbReference>
<dbReference type="InterPro" id="IPR035897">
    <property type="entry name" value="Toll_tir_struct_dom_sf"/>
</dbReference>
<evidence type="ECO:0000313" key="2">
    <source>
        <dbReference type="EMBL" id="EGD76009.1"/>
    </source>
</evidence>
<dbReference type="AlphaFoldDB" id="F2TXA0"/>
<dbReference type="PANTHER" id="PTHR46270:SF2">
    <property type="entry name" value="TIR DOMAIN-CONTAINING PROTEIN"/>
    <property type="match status" value="1"/>
</dbReference>
<dbReference type="InterPro" id="IPR000157">
    <property type="entry name" value="TIR_dom"/>
</dbReference>
<feature type="domain" description="TIR" evidence="1">
    <location>
        <begin position="375"/>
        <end position="507"/>
    </location>
</feature>
<dbReference type="STRING" id="946362.F2TXA0"/>
<evidence type="ECO:0000313" key="3">
    <source>
        <dbReference type="Proteomes" id="UP000007799"/>
    </source>
</evidence>
<dbReference type="Proteomes" id="UP000007799">
    <property type="component" value="Unassembled WGS sequence"/>
</dbReference>
<dbReference type="Gene3D" id="1.25.10.10">
    <property type="entry name" value="Leucine-rich Repeat Variant"/>
    <property type="match status" value="1"/>
</dbReference>
<proteinExistence type="predicted"/>
<dbReference type="EMBL" id="GL832956">
    <property type="protein sequence ID" value="EGD76009.1"/>
    <property type="molecule type" value="Genomic_DNA"/>
</dbReference>
<dbReference type="SUPFAM" id="SSF52200">
    <property type="entry name" value="Toll/Interleukin receptor TIR domain"/>
    <property type="match status" value="1"/>
</dbReference>
<dbReference type="GeneID" id="16078780"/>
<dbReference type="InterPro" id="IPR011989">
    <property type="entry name" value="ARM-like"/>
</dbReference>
<accession>F2TXA0</accession>
<reference evidence="2" key="1">
    <citation type="submission" date="2009-08" db="EMBL/GenBank/DDBJ databases">
        <title>Annotation of Salpingoeca rosetta.</title>
        <authorList>
            <consortium name="The Broad Institute Genome Sequencing Platform"/>
            <person name="Russ C."/>
            <person name="Cuomo C."/>
            <person name="Burger G."/>
            <person name="Gray M.W."/>
            <person name="Holland P.W.H."/>
            <person name="King N."/>
            <person name="Lang F.B.F."/>
            <person name="Roger A.J."/>
            <person name="Ruiz-Trillo I."/>
            <person name="Young S.K."/>
            <person name="Zeng Q."/>
            <person name="Gargeya S."/>
            <person name="Alvarado L."/>
            <person name="Berlin A."/>
            <person name="Chapman S.B."/>
            <person name="Chen Z."/>
            <person name="Freedman E."/>
            <person name="Gellesch M."/>
            <person name="Goldberg J."/>
            <person name="Griggs A."/>
            <person name="Gujja S."/>
            <person name="Heilman E."/>
            <person name="Heiman D."/>
            <person name="Howarth C."/>
            <person name="Mehta T."/>
            <person name="Neiman D."/>
            <person name="Pearson M."/>
            <person name="Roberts A."/>
            <person name="Saif S."/>
            <person name="Shea T."/>
            <person name="Shenoy N."/>
            <person name="Sisk P."/>
            <person name="Stolte C."/>
            <person name="Sykes S."/>
            <person name="White J."/>
            <person name="Yandava C."/>
            <person name="Haas B."/>
            <person name="Nusbaum C."/>
            <person name="Birren B."/>
        </authorList>
    </citation>
    <scope>NUCLEOTIDE SEQUENCE [LARGE SCALE GENOMIC DNA]</scope>
    <source>
        <strain evidence="2">ATCC 50818</strain>
    </source>
</reference>
<protein>
    <recommendedName>
        <fullName evidence="1">TIR domain-containing protein</fullName>
    </recommendedName>
</protein>
<dbReference type="RefSeq" id="XP_004998184.1">
    <property type="nucleotide sequence ID" value="XM_004998127.1"/>
</dbReference>
<dbReference type="OrthoDB" id="2148946at2759"/>